<protein>
    <submittedName>
        <fullName evidence="1">Uncharacterized protein</fullName>
    </submittedName>
</protein>
<evidence type="ECO:0000313" key="2">
    <source>
        <dbReference type="Proteomes" id="UP000260644"/>
    </source>
</evidence>
<proteinExistence type="predicted"/>
<comment type="caution">
    <text evidence="1">The sequence shown here is derived from an EMBL/GenBank/DDBJ whole genome shotgun (WGS) entry which is preliminary data.</text>
</comment>
<accession>A0A3E1YAN1</accession>
<sequence>MTNSKHYTPMARIHIERQGNFIISLEARPLNFHARISVWPGRQEILFVKGERWTQTEIEKQYSVGATNRLQITKTTGTEHPINLHQVVTEGDKELWQTTTDIKPNGEFNW</sequence>
<dbReference type="AlphaFoldDB" id="A0A3E1YAN1"/>
<dbReference type="RefSeq" id="WP_147323452.1">
    <property type="nucleotide sequence ID" value="NZ_QPMM01000006.1"/>
</dbReference>
<gene>
    <name evidence="1" type="ORF">DVR12_12955</name>
</gene>
<evidence type="ECO:0000313" key="1">
    <source>
        <dbReference type="EMBL" id="RFS22696.1"/>
    </source>
</evidence>
<dbReference type="Proteomes" id="UP000260644">
    <property type="component" value="Unassembled WGS sequence"/>
</dbReference>
<reference evidence="1 2" key="1">
    <citation type="submission" date="2018-07" db="EMBL/GenBank/DDBJ databases">
        <title>Chitinophaga K2CV101002-2 sp. nov., isolated from a monsoon evergreen broad-leaved forest soil.</title>
        <authorList>
            <person name="Lv Y."/>
        </authorList>
    </citation>
    <scope>NUCLEOTIDE SEQUENCE [LARGE SCALE GENOMIC DNA]</scope>
    <source>
        <strain evidence="1 2">GDMCC 1.1288</strain>
    </source>
</reference>
<organism evidence="1 2">
    <name type="scientific">Chitinophaga silvatica</name>
    <dbReference type="NCBI Taxonomy" id="2282649"/>
    <lineage>
        <taxon>Bacteria</taxon>
        <taxon>Pseudomonadati</taxon>
        <taxon>Bacteroidota</taxon>
        <taxon>Chitinophagia</taxon>
        <taxon>Chitinophagales</taxon>
        <taxon>Chitinophagaceae</taxon>
        <taxon>Chitinophaga</taxon>
    </lineage>
</organism>
<name>A0A3E1YAN1_9BACT</name>
<keyword evidence="2" id="KW-1185">Reference proteome</keyword>
<dbReference type="EMBL" id="QPMM01000006">
    <property type="protein sequence ID" value="RFS22696.1"/>
    <property type="molecule type" value="Genomic_DNA"/>
</dbReference>